<organism evidence="3 4">
    <name type="scientific">Carnobacterium maltaromaticum</name>
    <name type="common">Carnobacterium piscicola</name>
    <dbReference type="NCBI Taxonomy" id="2751"/>
    <lineage>
        <taxon>Bacteria</taxon>
        <taxon>Bacillati</taxon>
        <taxon>Bacillota</taxon>
        <taxon>Bacilli</taxon>
        <taxon>Lactobacillales</taxon>
        <taxon>Carnobacteriaceae</taxon>
        <taxon>Carnobacterium</taxon>
    </lineage>
</organism>
<dbReference type="SUPFAM" id="SSF53271">
    <property type="entry name" value="PRTase-like"/>
    <property type="match status" value="1"/>
</dbReference>
<reference evidence="3" key="1">
    <citation type="submission" date="2023-08" db="EMBL/GenBank/DDBJ databases">
        <title>Genomic characterization of piscicolin 126 produced by Carnobacterium maltaromaticum CM22 strain isolated from salmon (Salmo salar).</title>
        <authorList>
            <person name="Gonzalez-Gragera E."/>
            <person name="Garcia-Lopez J.D."/>
            <person name="Teso-Perez C."/>
            <person name="Gimenez-Hernandez I."/>
            <person name="Peralta-Sanchez J.M."/>
            <person name="Valdivia E."/>
            <person name="Montalban-Lopez M."/>
            <person name="Martin-Platero A.M."/>
            <person name="Banos A."/>
            <person name="Martinez-Bueno M."/>
        </authorList>
    </citation>
    <scope>NUCLEOTIDE SEQUENCE</scope>
    <source>
        <strain evidence="3">CM22</strain>
    </source>
</reference>
<name>A0AAW9JVH8_CARML</name>
<dbReference type="AlphaFoldDB" id="A0AAW9JVH8"/>
<keyword evidence="3" id="KW-0328">Glycosyltransferase</keyword>
<dbReference type="PIRSF" id="PIRSF020967">
    <property type="entry name" value="UCP020967"/>
    <property type="match status" value="1"/>
</dbReference>
<sequence>MTEIKEYQLTEELKVQVSIIKNPLQIEPDALFQLAARINKKRSFLFVSPVLGKHLPVNPGIPLLIGRALALTYADKMDDQKELIQATLNTEFGSQNFEFNLAQLPKVELVKPVTIIGFCETATALGQAFYASFSSPAEYIHTTREILGADITPLLAFEEEHSHATSHKVYAENQDFFQNENEIILVDDEVTTGKTNLNIIRDIIKEFPHKKEFTIVSILDWRNESDQKAYQQLEKELGITIKEVSLLKGEVTELGVSSSLFEEEISNEEEQDIELCELPIFQKEIEFSKILITSEDNFGNESKLPFLSSTGRFGLTNKIDILTSQAEILGAKLKSLREAGECLVLGTGEFMYVPLRIATFMGADVFFQATTRSPILSRNDVSGYPIFHKRQFKSIEQPVADNYVYRIPKNYYRDIFVMVERVVDEANLEGLIKQLTSDQTNVYVIDFSRNRIYQSRKTGGN</sequence>
<dbReference type="Pfam" id="PF12500">
    <property type="entry name" value="TRSP"/>
    <property type="match status" value="1"/>
</dbReference>
<comment type="caution">
    <text evidence="3">The sequence shown here is derived from an EMBL/GenBank/DDBJ whole genome shotgun (WGS) entry which is preliminary data.</text>
</comment>
<keyword evidence="3" id="KW-0808">Transferase</keyword>
<evidence type="ECO:0000313" key="4">
    <source>
        <dbReference type="Proteomes" id="UP001290462"/>
    </source>
</evidence>
<dbReference type="InterPro" id="IPR041688">
    <property type="entry name" value="PRTase_2"/>
</dbReference>
<dbReference type="InterPro" id="IPR022537">
    <property type="entry name" value="TRSP_dom"/>
</dbReference>
<accession>A0AAW9JVH8</accession>
<evidence type="ECO:0000259" key="1">
    <source>
        <dbReference type="Pfam" id="PF12500"/>
    </source>
</evidence>
<dbReference type="InterPro" id="IPR029057">
    <property type="entry name" value="PRTase-like"/>
</dbReference>
<dbReference type="CDD" id="cd06223">
    <property type="entry name" value="PRTases_typeI"/>
    <property type="match status" value="1"/>
</dbReference>
<feature type="domain" description="Orotate phosphoribosyltransferase-like" evidence="2">
    <location>
        <begin position="31"/>
        <end position="250"/>
    </location>
</feature>
<dbReference type="EMBL" id="JAVBVO010000003">
    <property type="protein sequence ID" value="MDZ5759608.1"/>
    <property type="molecule type" value="Genomic_DNA"/>
</dbReference>
<feature type="domain" description="TRSP" evidence="1">
    <location>
        <begin position="310"/>
        <end position="435"/>
    </location>
</feature>
<protein>
    <submittedName>
        <fullName evidence="3">Phosphoribosyltransferase family protein</fullName>
    </submittedName>
</protein>
<evidence type="ECO:0000259" key="2">
    <source>
        <dbReference type="Pfam" id="PF15609"/>
    </source>
</evidence>
<dbReference type="Proteomes" id="UP001290462">
    <property type="component" value="Unassembled WGS sequence"/>
</dbReference>
<evidence type="ECO:0000313" key="3">
    <source>
        <dbReference type="EMBL" id="MDZ5759608.1"/>
    </source>
</evidence>
<dbReference type="RefSeq" id="WP_322809305.1">
    <property type="nucleotide sequence ID" value="NZ_JAVBVO010000003.1"/>
</dbReference>
<dbReference type="InterPro" id="IPR011214">
    <property type="entry name" value="UCP020967"/>
</dbReference>
<dbReference type="GO" id="GO:0016757">
    <property type="term" value="F:glycosyltransferase activity"/>
    <property type="evidence" value="ECO:0007669"/>
    <property type="project" value="UniProtKB-KW"/>
</dbReference>
<gene>
    <name evidence="3" type="ORF">RAK27_13170</name>
</gene>
<proteinExistence type="predicted"/>
<dbReference type="InterPro" id="IPR000836">
    <property type="entry name" value="PRTase_dom"/>
</dbReference>
<dbReference type="Pfam" id="PF15609">
    <property type="entry name" value="PRTase_2"/>
    <property type="match status" value="1"/>
</dbReference>